<dbReference type="PROSITE" id="PS50145">
    <property type="entry name" value="ZF_TRAF"/>
    <property type="match status" value="2"/>
</dbReference>
<feature type="zinc finger region" description="TRAF-type" evidence="7">
    <location>
        <begin position="82"/>
        <end position="138"/>
    </location>
</feature>
<dbReference type="GO" id="GO:0005737">
    <property type="term" value="C:cytoplasm"/>
    <property type="evidence" value="ECO:0007669"/>
    <property type="project" value="UniProtKB-SubCell"/>
</dbReference>
<keyword evidence="6 7" id="KW-0862">Zinc</keyword>
<dbReference type="EMBL" id="MU827308">
    <property type="protein sequence ID" value="KAJ7361784.1"/>
    <property type="molecule type" value="Genomic_DNA"/>
</dbReference>
<evidence type="ECO:0000256" key="8">
    <source>
        <dbReference type="SAM" id="Coils"/>
    </source>
</evidence>
<evidence type="ECO:0000256" key="6">
    <source>
        <dbReference type="ARBA" id="ARBA00022833"/>
    </source>
</evidence>
<dbReference type="Proteomes" id="UP001163046">
    <property type="component" value="Unassembled WGS sequence"/>
</dbReference>
<keyword evidence="5 7" id="KW-0863">Zinc-finger</keyword>
<dbReference type="InterPro" id="IPR002083">
    <property type="entry name" value="MATH/TRAF_dom"/>
</dbReference>
<evidence type="ECO:0000256" key="4">
    <source>
        <dbReference type="ARBA" id="ARBA00022737"/>
    </source>
</evidence>
<keyword evidence="2" id="KW-0963">Cytoplasm</keyword>
<evidence type="ECO:0000313" key="11">
    <source>
        <dbReference type="Proteomes" id="UP001163046"/>
    </source>
</evidence>
<gene>
    <name evidence="10" type="primary">TRAF3_9</name>
    <name evidence="10" type="ORF">OS493_014425</name>
</gene>
<dbReference type="GO" id="GO:0008270">
    <property type="term" value="F:zinc ion binding"/>
    <property type="evidence" value="ECO:0007669"/>
    <property type="project" value="UniProtKB-KW"/>
</dbReference>
<keyword evidence="4" id="KW-0677">Repeat</keyword>
<proteinExistence type="predicted"/>
<dbReference type="OrthoDB" id="5980013at2759"/>
<evidence type="ECO:0000256" key="2">
    <source>
        <dbReference type="ARBA" id="ARBA00022490"/>
    </source>
</evidence>
<dbReference type="SUPFAM" id="SSF49599">
    <property type="entry name" value="TRAF domain-like"/>
    <property type="match status" value="2"/>
</dbReference>
<evidence type="ECO:0000256" key="5">
    <source>
        <dbReference type="ARBA" id="ARBA00022771"/>
    </source>
</evidence>
<keyword evidence="10" id="KW-0675">Receptor</keyword>
<comment type="subcellular location">
    <subcellularLocation>
        <location evidence="1">Cytoplasm</location>
    </subcellularLocation>
</comment>
<comment type="caution">
    <text evidence="10">The sequence shown here is derived from an EMBL/GenBank/DDBJ whole genome shotgun (WGS) entry which is preliminary data.</text>
</comment>
<evidence type="ECO:0000313" key="10">
    <source>
        <dbReference type="EMBL" id="KAJ7361784.1"/>
    </source>
</evidence>
<dbReference type="AlphaFoldDB" id="A0A9W9YQZ8"/>
<dbReference type="Gene3D" id="3.30.40.10">
    <property type="entry name" value="Zinc/RING finger domain, C3HC4 (zinc finger)"/>
    <property type="match status" value="2"/>
</dbReference>
<dbReference type="GO" id="GO:0043122">
    <property type="term" value="P:regulation of canonical NF-kappaB signal transduction"/>
    <property type="evidence" value="ECO:0007669"/>
    <property type="project" value="TreeGrafter"/>
</dbReference>
<dbReference type="GO" id="GO:0009898">
    <property type="term" value="C:cytoplasmic side of plasma membrane"/>
    <property type="evidence" value="ECO:0007669"/>
    <property type="project" value="TreeGrafter"/>
</dbReference>
<keyword evidence="3 7" id="KW-0479">Metal-binding</keyword>
<dbReference type="Pfam" id="PF22486">
    <property type="entry name" value="MATH_2"/>
    <property type="match status" value="1"/>
</dbReference>
<keyword evidence="11" id="KW-1185">Reference proteome</keyword>
<sequence length="568" mass="65227">MSERFQRALADIVWSPILCKLFGTSFWAHEESCQYGDVQCQACGDTMERRLLKRHRENDCINKAVACTYCGGEVRQSNMKDHLEVCFKFPISCILNCGKEDIPRDMMEEHVTTQCPKAEHLCPFSVHGCDFKGTAENLDHHIRRSIESHLDMMNFSSHKCNKKNKEMEEKVSRLENEKTALENQLQNQTEELAAARQNIQTQQTKIVIVEKSVIEQKKEIEKLLHDLEGSAAVGANAGVVSSQMEEIMHTLREHEKEVNNLQGELTRLNLAAATPTGHDFRPNSVSASRECERRLDRTEHQLALHEIQLSEQDLQIQMLEATSYDGTYIWKIDHYSRRFQEAASGKTPSIYSPPFYVGRFGYKVCARLYPMMMGTAENLDHHIKRSIESHLHMMNFSSHECNKKNKEMEEKKKEIERLIRDLEGSAAVGANAGVVSSQMEEIMHALREHEKEVNNLQGELTRLNLAAATPTGLDFRPNSVSASREGERRLDRTEHQLALHEIQLSEQDLQIQMLKATSYNGTYIWKIDHYSRRFQEAAASEEDRFILLMTRENSLKIPNTPSLCYTVR</sequence>
<dbReference type="GO" id="GO:0005164">
    <property type="term" value="F:tumor necrosis factor receptor binding"/>
    <property type="evidence" value="ECO:0007669"/>
    <property type="project" value="TreeGrafter"/>
</dbReference>
<name>A0A9W9YQZ8_9CNID</name>
<protein>
    <submittedName>
        <fullName evidence="10">TNF receptor-associated factor 3</fullName>
    </submittedName>
</protein>
<feature type="domain" description="TRAF-type" evidence="9">
    <location>
        <begin position="82"/>
        <end position="138"/>
    </location>
</feature>
<dbReference type="Gene3D" id="2.60.210.10">
    <property type="entry name" value="Apoptosis, Tumor Necrosis Factor Receptor Associated Protein 2, Chain A"/>
    <property type="match status" value="2"/>
</dbReference>
<evidence type="ECO:0000256" key="7">
    <source>
        <dbReference type="PROSITE-ProRule" id="PRU00207"/>
    </source>
</evidence>
<dbReference type="Pfam" id="PF02176">
    <property type="entry name" value="zf-TRAF"/>
    <property type="match status" value="1"/>
</dbReference>
<dbReference type="InterPro" id="IPR013083">
    <property type="entry name" value="Znf_RING/FYVE/PHD"/>
</dbReference>
<feature type="domain" description="TRAF-type" evidence="9">
    <location>
        <begin position="28"/>
        <end position="80"/>
    </location>
</feature>
<keyword evidence="8" id="KW-0175">Coiled coil</keyword>
<accession>A0A9W9YQZ8</accession>
<dbReference type="InterPro" id="IPR001293">
    <property type="entry name" value="Znf_TRAF"/>
</dbReference>
<dbReference type="InterPro" id="IPR008974">
    <property type="entry name" value="TRAF-like"/>
</dbReference>
<reference evidence="10" key="1">
    <citation type="submission" date="2023-01" db="EMBL/GenBank/DDBJ databases">
        <title>Genome assembly of the deep-sea coral Lophelia pertusa.</title>
        <authorList>
            <person name="Herrera S."/>
            <person name="Cordes E."/>
        </authorList>
    </citation>
    <scope>NUCLEOTIDE SEQUENCE</scope>
    <source>
        <strain evidence="10">USNM1676648</strain>
        <tissue evidence="10">Polyp</tissue>
    </source>
</reference>
<feature type="coiled-coil region" evidence="8">
    <location>
        <begin position="157"/>
        <end position="205"/>
    </location>
</feature>
<evidence type="ECO:0000256" key="3">
    <source>
        <dbReference type="ARBA" id="ARBA00022723"/>
    </source>
</evidence>
<feature type="zinc finger region" description="TRAF-type" evidence="7">
    <location>
        <begin position="28"/>
        <end position="80"/>
    </location>
</feature>
<dbReference type="PANTHER" id="PTHR10131:SF153">
    <property type="entry name" value="RING-TYPE DOMAIN-CONTAINING PROTEIN"/>
    <property type="match status" value="1"/>
</dbReference>
<organism evidence="10 11">
    <name type="scientific">Desmophyllum pertusum</name>
    <dbReference type="NCBI Taxonomy" id="174260"/>
    <lineage>
        <taxon>Eukaryota</taxon>
        <taxon>Metazoa</taxon>
        <taxon>Cnidaria</taxon>
        <taxon>Anthozoa</taxon>
        <taxon>Hexacorallia</taxon>
        <taxon>Scleractinia</taxon>
        <taxon>Caryophylliina</taxon>
        <taxon>Caryophylliidae</taxon>
        <taxon>Desmophyllum</taxon>
    </lineage>
</organism>
<evidence type="ECO:0000259" key="9">
    <source>
        <dbReference type="PROSITE" id="PS50145"/>
    </source>
</evidence>
<feature type="coiled-coil region" evidence="8">
    <location>
        <begin position="244"/>
        <end position="308"/>
    </location>
</feature>
<dbReference type="PANTHER" id="PTHR10131">
    <property type="entry name" value="TNF RECEPTOR ASSOCIATED FACTOR"/>
    <property type="match status" value="1"/>
</dbReference>
<feature type="coiled-coil region" evidence="8">
    <location>
        <begin position="394"/>
        <end position="466"/>
    </location>
</feature>
<evidence type="ECO:0000256" key="1">
    <source>
        <dbReference type="ARBA" id="ARBA00004496"/>
    </source>
</evidence>